<dbReference type="GO" id="GO:0036064">
    <property type="term" value="C:ciliary basal body"/>
    <property type="evidence" value="ECO:0007669"/>
    <property type="project" value="TreeGrafter"/>
</dbReference>
<keyword evidence="5" id="KW-0969">Cilium</keyword>
<evidence type="ECO:0000256" key="5">
    <source>
        <dbReference type="ARBA" id="ARBA00023069"/>
    </source>
</evidence>
<dbReference type="EMBL" id="GDID01000408">
    <property type="protein sequence ID" value="JAP96198.1"/>
    <property type="molecule type" value="Transcribed_RNA"/>
</dbReference>
<gene>
    <name evidence="8" type="ORF">TPC1_10540</name>
</gene>
<dbReference type="PANTHER" id="PTHR15722">
    <property type="entry name" value="IFT140/172-RELATED"/>
    <property type="match status" value="1"/>
</dbReference>
<evidence type="ECO:0000256" key="3">
    <source>
        <dbReference type="ARBA" id="ARBA00022737"/>
    </source>
</evidence>
<accession>A0A146KJ52</accession>
<dbReference type="GO" id="GO:0030992">
    <property type="term" value="C:intraciliary transport particle B"/>
    <property type="evidence" value="ECO:0007669"/>
    <property type="project" value="TreeGrafter"/>
</dbReference>
<dbReference type="SUPFAM" id="SSF50978">
    <property type="entry name" value="WD40 repeat-like"/>
    <property type="match status" value="1"/>
</dbReference>
<evidence type="ECO:0000256" key="6">
    <source>
        <dbReference type="ARBA" id="ARBA00023273"/>
    </source>
</evidence>
<name>A0A146KJ52_9EUKA</name>
<evidence type="ECO:0000256" key="2">
    <source>
        <dbReference type="ARBA" id="ARBA00022574"/>
    </source>
</evidence>
<keyword evidence="4" id="KW-0802">TPR repeat</keyword>
<evidence type="ECO:0000313" key="8">
    <source>
        <dbReference type="EMBL" id="JAP96198.1"/>
    </source>
</evidence>
<dbReference type="InterPro" id="IPR015943">
    <property type="entry name" value="WD40/YVTN_repeat-like_dom_sf"/>
</dbReference>
<keyword evidence="6" id="KW-0966">Cell projection</keyword>
<dbReference type="GO" id="GO:0005930">
    <property type="term" value="C:axoneme"/>
    <property type="evidence" value="ECO:0007669"/>
    <property type="project" value="TreeGrafter"/>
</dbReference>
<dbReference type="InterPro" id="IPR036322">
    <property type="entry name" value="WD40_repeat_dom_sf"/>
</dbReference>
<evidence type="ECO:0000256" key="4">
    <source>
        <dbReference type="ARBA" id="ARBA00022803"/>
    </source>
</evidence>
<comment type="similarity">
    <text evidence="7">Belongs to the IFT172 family.</text>
</comment>
<dbReference type="AlphaFoldDB" id="A0A146KJ52"/>
<proteinExistence type="inferred from homology"/>
<keyword evidence="2" id="KW-0853">WD repeat</keyword>
<dbReference type="Gene3D" id="2.130.10.10">
    <property type="entry name" value="YVTN repeat-like/Quinoprotein amine dehydrogenase"/>
    <property type="match status" value="1"/>
</dbReference>
<dbReference type="GO" id="GO:0042073">
    <property type="term" value="P:intraciliary transport"/>
    <property type="evidence" value="ECO:0007669"/>
    <property type="project" value="TreeGrafter"/>
</dbReference>
<keyword evidence="3" id="KW-0677">Repeat</keyword>
<evidence type="ECO:0000256" key="7">
    <source>
        <dbReference type="ARBA" id="ARBA00038130"/>
    </source>
</evidence>
<evidence type="ECO:0000256" key="1">
    <source>
        <dbReference type="ARBA" id="ARBA00004138"/>
    </source>
</evidence>
<protein>
    <submittedName>
        <fullName evidence="8">Intraflagellar transport protein</fullName>
    </submittedName>
</protein>
<keyword evidence="8" id="KW-0282">Flagellum</keyword>
<sequence length="240" mass="26881">ETMSKPEGFLTAATSMQWSPDSKKMQALRFDRNIVFFNENCQKWDQIQTRGIDHTKPSKDYIPTCQSCSHDSCYVAVGQSDQVVYVFNVGKALEKKAIQGRFVLTSPATSILWMNNQEQAVQSDIIVGCQDGSAYICNMSKKQTQSLFSFQCFTQLLQSKQVQPDGQTSQSGSPIINIHRVSNTQVVFVNECGISASYDLEQPMLKMVSRHSSLLTTSAVLQPRNSNKQYLILADITQKV</sequence>
<feature type="non-terminal residue" evidence="8">
    <location>
        <position position="1"/>
    </location>
</feature>
<dbReference type="PANTHER" id="PTHR15722:SF2">
    <property type="entry name" value="INTRAFLAGELLAR TRANSPORT PROTEIN 172 HOMOLOG"/>
    <property type="match status" value="1"/>
</dbReference>
<feature type="non-terminal residue" evidence="8">
    <location>
        <position position="240"/>
    </location>
</feature>
<organism evidence="8">
    <name type="scientific">Trepomonas sp. PC1</name>
    <dbReference type="NCBI Taxonomy" id="1076344"/>
    <lineage>
        <taxon>Eukaryota</taxon>
        <taxon>Metamonada</taxon>
        <taxon>Diplomonadida</taxon>
        <taxon>Hexamitidae</taxon>
        <taxon>Hexamitinae</taxon>
        <taxon>Trepomonas</taxon>
    </lineage>
</organism>
<comment type="subcellular location">
    <subcellularLocation>
        <location evidence="1">Cell projection</location>
        <location evidence="1">Cilium</location>
    </subcellularLocation>
</comment>
<reference evidence="8" key="1">
    <citation type="submission" date="2015-07" db="EMBL/GenBank/DDBJ databases">
        <title>Adaptation to a free-living lifestyle via gene acquisitions in the diplomonad Trepomonas sp. PC1.</title>
        <authorList>
            <person name="Xu F."/>
            <person name="Jerlstrom-Hultqvist J."/>
            <person name="Kolisko M."/>
            <person name="Simpson A.G.B."/>
            <person name="Roger A.J."/>
            <person name="Svard S.G."/>
            <person name="Andersson J.O."/>
        </authorList>
    </citation>
    <scope>NUCLEOTIDE SEQUENCE</scope>
    <source>
        <strain evidence="8">PC1</strain>
    </source>
</reference>